<dbReference type="InterPro" id="IPR007833">
    <property type="entry name" value="Capsule_polysaccharide_synth"/>
</dbReference>
<evidence type="ECO:0000313" key="1">
    <source>
        <dbReference type="EMBL" id="MCV9884492.1"/>
    </source>
</evidence>
<gene>
    <name evidence="1" type="ORF">OIH86_02375</name>
</gene>
<proteinExistence type="predicted"/>
<name>A0ABT3DC19_9BACI</name>
<keyword evidence="2" id="KW-1185">Reference proteome</keyword>
<dbReference type="CDD" id="cd16438">
    <property type="entry name" value="beta_Kdo_transferase_KpsS_like"/>
    <property type="match status" value="1"/>
</dbReference>
<protein>
    <recommendedName>
        <fullName evidence="3">Capsular biosynthesis protein</fullName>
    </recommendedName>
</protein>
<dbReference type="SUPFAM" id="SSF53756">
    <property type="entry name" value="UDP-Glycosyltransferase/glycogen phosphorylase"/>
    <property type="match status" value="1"/>
</dbReference>
<dbReference type="Proteomes" id="UP001526147">
    <property type="component" value="Unassembled WGS sequence"/>
</dbReference>
<dbReference type="InterPro" id="IPR043148">
    <property type="entry name" value="TagF_C"/>
</dbReference>
<organism evidence="1 2">
    <name type="scientific">Metabacillus halosaccharovorans</name>
    <dbReference type="NCBI Taxonomy" id="930124"/>
    <lineage>
        <taxon>Bacteria</taxon>
        <taxon>Bacillati</taxon>
        <taxon>Bacillota</taxon>
        <taxon>Bacilli</taxon>
        <taxon>Bacillales</taxon>
        <taxon>Bacillaceae</taxon>
        <taxon>Metabacillus</taxon>
    </lineage>
</organism>
<dbReference type="RefSeq" id="WP_264141447.1">
    <property type="nucleotide sequence ID" value="NZ_JAOYEY010000019.1"/>
</dbReference>
<dbReference type="EMBL" id="JAOYEY010000019">
    <property type="protein sequence ID" value="MCV9884492.1"/>
    <property type="molecule type" value="Genomic_DNA"/>
</dbReference>
<accession>A0ABT3DC19</accession>
<dbReference type="Gene3D" id="3.40.50.12580">
    <property type="match status" value="1"/>
</dbReference>
<reference evidence="1 2" key="1">
    <citation type="submission" date="2022-10" db="EMBL/GenBank/DDBJ databases">
        <title>Draft genome assembly of moderately radiation resistant bacterium Metabacillus halosaccharovorans.</title>
        <authorList>
            <person name="Pal S."/>
            <person name="Gopinathan A."/>
        </authorList>
    </citation>
    <scope>NUCLEOTIDE SEQUENCE [LARGE SCALE GENOMIC DNA]</scope>
    <source>
        <strain evidence="1 2">VITHBRA001</strain>
    </source>
</reference>
<dbReference type="Pfam" id="PF05159">
    <property type="entry name" value="Capsule_synth"/>
    <property type="match status" value="1"/>
</dbReference>
<sequence length="446" mass="52903">MKKNCLFIHAQETDKVTFFSSISNFLKEEEIKTTHLTFSRLDKKVYKQLGITNTRFLPKILKDFPPHLNEVNANKYDLDKLLYFTLKFNDLNGFTYNKEELYKNASRYINYLNELYSQEAFDLIVIWNDTFMYDSIAKQFASENGINTLIFEDGIFRPNTITIDPKGVNYGNSVPQDPQYYRQLNLEKIVDETKSEIYQIEKPTNIKKFYIYERILDSFHTWLIKDQLNLNIIFETIPHKLSRVVKKIVNKKNKTKDIKLPEEYIFVPFQVHDDSQVILNSPQIENMEELVKVINHELKLYNKLFNKQLVAVFKEHPADYGRVDYSDIYNLYKKERHLLFLKEGDTKKIVENCTLVITINSTVGIEALQSYKPVITLGNAYYNIKGVCNYCSNHRDLHNNINSVSIDKDLVDRFLNYLRYIYQIDGNWRKGQFNYSKFRKKLESLR</sequence>
<evidence type="ECO:0008006" key="3">
    <source>
        <dbReference type="Google" id="ProtNLM"/>
    </source>
</evidence>
<evidence type="ECO:0000313" key="2">
    <source>
        <dbReference type="Proteomes" id="UP001526147"/>
    </source>
</evidence>
<comment type="caution">
    <text evidence="1">The sequence shown here is derived from an EMBL/GenBank/DDBJ whole genome shotgun (WGS) entry which is preliminary data.</text>
</comment>